<dbReference type="EMBL" id="ML993581">
    <property type="protein sequence ID" value="KAF2172447.1"/>
    <property type="molecule type" value="Genomic_DNA"/>
</dbReference>
<evidence type="ECO:0000313" key="3">
    <source>
        <dbReference type="EMBL" id="KAF2172447.1"/>
    </source>
</evidence>
<evidence type="ECO:0000313" key="4">
    <source>
        <dbReference type="Proteomes" id="UP000799537"/>
    </source>
</evidence>
<protein>
    <recommendedName>
        <fullName evidence="2">DUF7905 domain-containing protein</fullName>
    </recommendedName>
</protein>
<accession>A0A6A6CZ07</accession>
<proteinExistence type="predicted"/>
<dbReference type="Proteomes" id="UP000799537">
    <property type="component" value="Unassembled WGS sequence"/>
</dbReference>
<sequence length="725" mass="83717">MDDYELERARAWDDSIPDPPDAEAQNKFEWQDVDNSKKKKRGKQPVRPVQRAPNTPQPTDQPPRTSRPAPPAPVPWSGGDTNRPRWPQRAPPRATTRWRQQPKAQPVLRQRQRLQPRPLIDHAESEATLLWRDRKPPACTVRIPDYIVYSDRLHNPTPTYEKLAAEVGTFIYSEDFGSGNATLEFKIWGDPSKAAEAKRAVMTWIDINVKDQKAPGSSKFPRVVSLTPKLRERAERNWARSLKRNTFRQAPPSNMPFECIGSFHWPIDEFRPEETFGISLEALDPIRMDASCYVTFDRDRRAFQVYGKVSDVQSALSRLRKTFFQFCARQISPVRTYLHHSSAETFTHVYLEDFHLANSETPKKSPRGEGCLKDEKKLDSAQVQAKLNISRLRLTMSNALHHLHYLRAHLQLRLRLGMFYLESYQEPHGGMYAMSEYENMTSASQFRGTTSEELGGRYIEGRLLKLVQSWSAMISPQEAMVEDLSEVRPSYSVEFVFDEESKGDINLSMVWKESDLDESGKLQFTEPTKQWTRLDRFDGGVNKLIDTSLTDLSSGLAWQFDLTSVGPEDESKISVEYRSFPDRVRLDPSGVLLPLSQKAFVRYNPFARLKSVRQIVRYHYMIIGTDYTLQISNIQDRTINSDKTETVLEPRWSLEVFRVEWDTMFGKNHSLGIGTKADWDDDIEEWFQKDWGSENDGFQSLMEKLQEIEKRVRDAAAEEDEGSMD</sequence>
<dbReference type="OrthoDB" id="4739136at2759"/>
<name>A0A6A6CZ07_ZASCE</name>
<feature type="domain" description="DUF7905" evidence="2">
    <location>
        <begin position="376"/>
        <end position="689"/>
    </location>
</feature>
<evidence type="ECO:0000259" key="2">
    <source>
        <dbReference type="Pfam" id="PF25482"/>
    </source>
</evidence>
<feature type="region of interest" description="Disordered" evidence="1">
    <location>
        <begin position="1"/>
        <end position="112"/>
    </location>
</feature>
<dbReference type="RefSeq" id="XP_033673336.1">
    <property type="nucleotide sequence ID" value="XM_033815452.1"/>
</dbReference>
<feature type="compositionally biased region" description="Basic and acidic residues" evidence="1">
    <location>
        <begin position="24"/>
        <end position="36"/>
    </location>
</feature>
<reference evidence="3" key="1">
    <citation type="journal article" date="2020" name="Stud. Mycol.">
        <title>101 Dothideomycetes genomes: a test case for predicting lifestyles and emergence of pathogens.</title>
        <authorList>
            <person name="Haridas S."/>
            <person name="Albert R."/>
            <person name="Binder M."/>
            <person name="Bloem J."/>
            <person name="Labutti K."/>
            <person name="Salamov A."/>
            <person name="Andreopoulos B."/>
            <person name="Baker S."/>
            <person name="Barry K."/>
            <person name="Bills G."/>
            <person name="Bluhm B."/>
            <person name="Cannon C."/>
            <person name="Castanera R."/>
            <person name="Culley D."/>
            <person name="Daum C."/>
            <person name="Ezra D."/>
            <person name="Gonzalez J."/>
            <person name="Henrissat B."/>
            <person name="Kuo A."/>
            <person name="Liang C."/>
            <person name="Lipzen A."/>
            <person name="Lutzoni F."/>
            <person name="Magnuson J."/>
            <person name="Mondo S."/>
            <person name="Nolan M."/>
            <person name="Ohm R."/>
            <person name="Pangilinan J."/>
            <person name="Park H.-J."/>
            <person name="Ramirez L."/>
            <person name="Alfaro M."/>
            <person name="Sun H."/>
            <person name="Tritt A."/>
            <person name="Yoshinaga Y."/>
            <person name="Zwiers L.-H."/>
            <person name="Turgeon B."/>
            <person name="Goodwin S."/>
            <person name="Spatafora J."/>
            <person name="Crous P."/>
            <person name="Grigoriev I."/>
        </authorList>
    </citation>
    <scope>NUCLEOTIDE SEQUENCE</scope>
    <source>
        <strain evidence="3">ATCC 36951</strain>
    </source>
</reference>
<dbReference type="Pfam" id="PF25482">
    <property type="entry name" value="DUF7905"/>
    <property type="match status" value="1"/>
</dbReference>
<dbReference type="GeneID" id="54568724"/>
<organism evidence="3 4">
    <name type="scientific">Zasmidium cellare ATCC 36951</name>
    <dbReference type="NCBI Taxonomy" id="1080233"/>
    <lineage>
        <taxon>Eukaryota</taxon>
        <taxon>Fungi</taxon>
        <taxon>Dikarya</taxon>
        <taxon>Ascomycota</taxon>
        <taxon>Pezizomycotina</taxon>
        <taxon>Dothideomycetes</taxon>
        <taxon>Dothideomycetidae</taxon>
        <taxon>Mycosphaerellales</taxon>
        <taxon>Mycosphaerellaceae</taxon>
        <taxon>Zasmidium</taxon>
    </lineage>
</organism>
<evidence type="ECO:0000256" key="1">
    <source>
        <dbReference type="SAM" id="MobiDB-lite"/>
    </source>
</evidence>
<keyword evidence="4" id="KW-1185">Reference proteome</keyword>
<feature type="compositionally biased region" description="Low complexity" evidence="1">
    <location>
        <begin position="84"/>
        <end position="112"/>
    </location>
</feature>
<gene>
    <name evidence="3" type="ORF">M409DRAFT_63129</name>
</gene>
<feature type="compositionally biased region" description="Basic and acidic residues" evidence="1">
    <location>
        <begin position="1"/>
        <end position="13"/>
    </location>
</feature>
<dbReference type="AlphaFoldDB" id="A0A6A6CZ07"/>
<dbReference type="InterPro" id="IPR057227">
    <property type="entry name" value="DUF7905"/>
</dbReference>